<comment type="caution">
    <text evidence="2">The sequence shown here is derived from an EMBL/GenBank/DDBJ whole genome shotgun (WGS) entry which is preliminary data.</text>
</comment>
<proteinExistence type="predicted"/>
<gene>
    <name evidence="2" type="ORF">MU846_05975</name>
</gene>
<feature type="transmembrane region" description="Helical" evidence="1">
    <location>
        <begin position="40"/>
        <end position="63"/>
    </location>
</feature>
<dbReference type="InterPro" id="IPR021313">
    <property type="entry name" value="DUF2909"/>
</dbReference>
<keyword evidence="1" id="KW-0472">Membrane</keyword>
<dbReference type="Pfam" id="PF11137">
    <property type="entry name" value="DUF2909"/>
    <property type="match status" value="1"/>
</dbReference>
<organism evidence="2 3">
    <name type="scientific">Alcanivorax quisquiliarum</name>
    <dbReference type="NCBI Taxonomy" id="2933565"/>
    <lineage>
        <taxon>Bacteria</taxon>
        <taxon>Pseudomonadati</taxon>
        <taxon>Pseudomonadota</taxon>
        <taxon>Gammaproteobacteria</taxon>
        <taxon>Oceanospirillales</taxon>
        <taxon>Alcanivoracaceae</taxon>
        <taxon>Alcanivorax</taxon>
    </lineage>
</organism>
<evidence type="ECO:0000313" key="3">
    <source>
        <dbReference type="Proteomes" id="UP001165524"/>
    </source>
</evidence>
<reference evidence="2" key="1">
    <citation type="submission" date="2022-04" db="EMBL/GenBank/DDBJ databases">
        <title>Alcanivorax sp. CY1518 draft genome sequence.</title>
        <authorList>
            <person name="Zhao G."/>
            <person name="An M."/>
        </authorList>
    </citation>
    <scope>NUCLEOTIDE SEQUENCE</scope>
    <source>
        <strain evidence="2">CY1518</strain>
    </source>
</reference>
<evidence type="ECO:0000256" key="1">
    <source>
        <dbReference type="SAM" id="Phobius"/>
    </source>
</evidence>
<evidence type="ECO:0000313" key="2">
    <source>
        <dbReference type="EMBL" id="MCK0537254.1"/>
    </source>
</evidence>
<keyword evidence="1 2" id="KW-0812">Transmembrane</keyword>
<name>A0ABT0E6F4_9GAMM</name>
<dbReference type="EMBL" id="JALKII010000003">
    <property type="protein sequence ID" value="MCK0537254.1"/>
    <property type="molecule type" value="Genomic_DNA"/>
</dbReference>
<keyword evidence="3" id="KW-1185">Reference proteome</keyword>
<accession>A0ABT0E6F4</accession>
<dbReference type="RefSeq" id="WP_246950273.1">
    <property type="nucleotide sequence ID" value="NZ_JALKII010000003.1"/>
</dbReference>
<dbReference type="NCBIfam" id="NF033233">
    <property type="entry name" value="twin_helix"/>
    <property type="match status" value="1"/>
</dbReference>
<keyword evidence="1" id="KW-1133">Transmembrane helix</keyword>
<dbReference type="Proteomes" id="UP001165524">
    <property type="component" value="Unassembled WGS sequence"/>
</dbReference>
<sequence>MWWVKLVVLLLLAAVAISLFRGLSAVVRNKGKEGATVRALTWRVAFSVAVVVVLFLSMWMGWLQPHDVNPTTRGGVPIERQAPASQPAP</sequence>
<protein>
    <submittedName>
        <fullName evidence="2">Twin transmembrane helix small protein</fullName>
    </submittedName>
</protein>